<gene>
    <name evidence="2" type="ORF">RGD00_16110</name>
</gene>
<feature type="domain" description="HTH marR-type" evidence="1">
    <location>
        <begin position="5"/>
        <end position="136"/>
    </location>
</feature>
<proteinExistence type="predicted"/>
<dbReference type="SUPFAM" id="SSF46785">
    <property type="entry name" value="Winged helix' DNA-binding domain"/>
    <property type="match status" value="1"/>
</dbReference>
<dbReference type="Gene3D" id="1.10.10.10">
    <property type="entry name" value="Winged helix-like DNA-binding domain superfamily/Winged helix DNA-binding domain"/>
    <property type="match status" value="1"/>
</dbReference>
<evidence type="ECO:0000313" key="2">
    <source>
        <dbReference type="EMBL" id="MDR5654140.1"/>
    </source>
</evidence>
<keyword evidence="3" id="KW-1185">Reference proteome</keyword>
<protein>
    <submittedName>
        <fullName evidence="2">MarR family winged helix-turn-helix transcriptional regulator</fullName>
    </submittedName>
</protein>
<dbReference type="PANTHER" id="PTHR33164">
    <property type="entry name" value="TRANSCRIPTIONAL REGULATOR, MARR FAMILY"/>
    <property type="match status" value="1"/>
</dbReference>
<dbReference type="RefSeq" id="WP_310458309.1">
    <property type="nucleotide sequence ID" value="NZ_JAVKPH010000021.1"/>
</dbReference>
<dbReference type="PANTHER" id="PTHR33164:SF43">
    <property type="entry name" value="HTH-TYPE TRANSCRIPTIONAL REPRESSOR YETL"/>
    <property type="match status" value="1"/>
</dbReference>
<comment type="caution">
    <text evidence="2">The sequence shown here is derived from an EMBL/GenBank/DDBJ whole genome shotgun (WGS) entry which is preliminary data.</text>
</comment>
<dbReference type="SMART" id="SM00347">
    <property type="entry name" value="HTH_MARR"/>
    <property type="match status" value="1"/>
</dbReference>
<dbReference type="PROSITE" id="PS50995">
    <property type="entry name" value="HTH_MARR_2"/>
    <property type="match status" value="1"/>
</dbReference>
<dbReference type="InterPro" id="IPR036388">
    <property type="entry name" value="WH-like_DNA-bd_sf"/>
</dbReference>
<dbReference type="InterPro" id="IPR000835">
    <property type="entry name" value="HTH_MarR-typ"/>
</dbReference>
<dbReference type="Proteomes" id="UP001247754">
    <property type="component" value="Unassembled WGS sequence"/>
</dbReference>
<evidence type="ECO:0000313" key="3">
    <source>
        <dbReference type="Proteomes" id="UP001247754"/>
    </source>
</evidence>
<accession>A0ABU1FB88</accession>
<dbReference type="Pfam" id="PF12802">
    <property type="entry name" value="MarR_2"/>
    <property type="match status" value="1"/>
</dbReference>
<reference evidence="2 3" key="1">
    <citation type="submission" date="2023-09" db="EMBL/GenBank/DDBJ databases">
        <title>Xinfangfangia sedmenti sp. nov., isolated the sedment.</title>
        <authorList>
            <person name="Xu L."/>
        </authorList>
    </citation>
    <scope>NUCLEOTIDE SEQUENCE [LARGE SCALE GENOMIC DNA]</scope>
    <source>
        <strain evidence="2 3">LG-4</strain>
    </source>
</reference>
<dbReference type="InterPro" id="IPR039422">
    <property type="entry name" value="MarR/SlyA-like"/>
</dbReference>
<dbReference type="InterPro" id="IPR036390">
    <property type="entry name" value="WH_DNA-bd_sf"/>
</dbReference>
<organism evidence="2 3">
    <name type="scientific">Ruixingdingia sedimenti</name>
    <dbReference type="NCBI Taxonomy" id="3073604"/>
    <lineage>
        <taxon>Bacteria</taxon>
        <taxon>Pseudomonadati</taxon>
        <taxon>Pseudomonadota</taxon>
        <taxon>Alphaproteobacteria</taxon>
        <taxon>Rhodobacterales</taxon>
        <taxon>Paracoccaceae</taxon>
        <taxon>Ruixingdingia</taxon>
    </lineage>
</organism>
<dbReference type="PRINTS" id="PR00598">
    <property type="entry name" value="HTHMARR"/>
</dbReference>
<evidence type="ECO:0000259" key="1">
    <source>
        <dbReference type="PROSITE" id="PS50995"/>
    </source>
</evidence>
<name>A0ABU1FB88_9RHOB</name>
<dbReference type="EMBL" id="JAVKPH010000021">
    <property type="protein sequence ID" value="MDR5654140.1"/>
    <property type="molecule type" value="Genomic_DNA"/>
</dbReference>
<sequence>MQDTPSQIAFALSRLALLHRAADWQAAGARGLTPTQAEILRETARRGPQRTTDLARSLGVSLPTLSDAAGALAAKGLAERRPDPADRRASRIAPTAAGAALAAALPEGAADLLAALAALPPARQGDLLRMLTDLIHALQEARAIPVQRMCATCAHFRPHAHDDPARPHHCAFVDTAFGDAALRIDCADHAPAPPDTAARTRARLTAAG</sequence>